<evidence type="ECO:0000256" key="2">
    <source>
        <dbReference type="ARBA" id="ARBA00022966"/>
    </source>
</evidence>
<evidence type="ECO:0000313" key="4">
    <source>
        <dbReference type="EMBL" id="CAH1779311.1"/>
    </source>
</evidence>
<gene>
    <name evidence="4" type="ORF">OFUS_LOCUS6132</name>
</gene>
<feature type="region of interest" description="Disordered" evidence="3">
    <location>
        <begin position="49"/>
        <end position="89"/>
    </location>
</feature>
<protein>
    <submittedName>
        <fullName evidence="4">Uncharacterized protein</fullName>
    </submittedName>
</protein>
<keyword evidence="2" id="KW-0882">Thioester bond</keyword>
<name>A0A8S4NES8_OWEFU</name>
<keyword evidence="1" id="KW-0732">Signal</keyword>
<proteinExistence type="predicted"/>
<organism evidence="4 5">
    <name type="scientific">Owenia fusiformis</name>
    <name type="common">Polychaete worm</name>
    <dbReference type="NCBI Taxonomy" id="6347"/>
    <lineage>
        <taxon>Eukaryota</taxon>
        <taxon>Metazoa</taxon>
        <taxon>Spiralia</taxon>
        <taxon>Lophotrochozoa</taxon>
        <taxon>Annelida</taxon>
        <taxon>Polychaeta</taxon>
        <taxon>Sedentaria</taxon>
        <taxon>Canalipalpata</taxon>
        <taxon>Sabellida</taxon>
        <taxon>Oweniida</taxon>
        <taxon>Oweniidae</taxon>
        <taxon>Owenia</taxon>
    </lineage>
</organism>
<sequence length="125" mass="13689">WWPWFDIGADATEMFENAGVKVLTDAYIHKEKDDYRIYPPPIFLMRPGEVMNSERLSGPAGPPAPPPPPRGGAPPPPPPSNNQVEEPVSTRTIFPETWIWALATTGPDGNASVTATVPDTITKWV</sequence>
<evidence type="ECO:0000313" key="5">
    <source>
        <dbReference type="Proteomes" id="UP000749559"/>
    </source>
</evidence>
<dbReference type="InterPro" id="IPR050473">
    <property type="entry name" value="A2M/Complement_sys"/>
</dbReference>
<dbReference type="AlphaFoldDB" id="A0A8S4NES8"/>
<reference evidence="4" key="1">
    <citation type="submission" date="2022-03" db="EMBL/GenBank/DDBJ databases">
        <authorList>
            <person name="Martin C."/>
        </authorList>
    </citation>
    <scope>NUCLEOTIDE SEQUENCE</scope>
</reference>
<feature type="non-terminal residue" evidence="4">
    <location>
        <position position="1"/>
    </location>
</feature>
<evidence type="ECO:0000256" key="1">
    <source>
        <dbReference type="ARBA" id="ARBA00022729"/>
    </source>
</evidence>
<dbReference type="Proteomes" id="UP000749559">
    <property type="component" value="Unassembled WGS sequence"/>
</dbReference>
<accession>A0A8S4NES8</accession>
<comment type="caution">
    <text evidence="4">The sequence shown here is derived from an EMBL/GenBank/DDBJ whole genome shotgun (WGS) entry which is preliminary data.</text>
</comment>
<dbReference type="EMBL" id="CAIIXF020000003">
    <property type="protein sequence ID" value="CAH1779311.1"/>
    <property type="molecule type" value="Genomic_DNA"/>
</dbReference>
<feature type="non-terminal residue" evidence="4">
    <location>
        <position position="125"/>
    </location>
</feature>
<dbReference type="Gene3D" id="2.20.130.20">
    <property type="match status" value="1"/>
</dbReference>
<evidence type="ECO:0000256" key="3">
    <source>
        <dbReference type="SAM" id="MobiDB-lite"/>
    </source>
</evidence>
<dbReference type="OrthoDB" id="8063940at2759"/>
<dbReference type="PANTHER" id="PTHR11412:SF136">
    <property type="entry name" value="CD109 ANTIGEN"/>
    <property type="match status" value="1"/>
</dbReference>
<feature type="compositionally biased region" description="Pro residues" evidence="3">
    <location>
        <begin position="60"/>
        <end position="80"/>
    </location>
</feature>
<dbReference type="PANTHER" id="PTHR11412">
    <property type="entry name" value="MACROGLOBULIN / COMPLEMENT"/>
    <property type="match status" value="1"/>
</dbReference>
<keyword evidence="5" id="KW-1185">Reference proteome</keyword>